<evidence type="ECO:0000259" key="4">
    <source>
        <dbReference type="Pfam" id="PF00089"/>
    </source>
</evidence>
<protein>
    <recommendedName>
        <fullName evidence="4">Peptidase S1 domain-containing protein</fullName>
    </recommendedName>
</protein>
<dbReference type="GO" id="GO:0006508">
    <property type="term" value="P:proteolysis"/>
    <property type="evidence" value="ECO:0007669"/>
    <property type="project" value="InterPro"/>
</dbReference>
<evidence type="ECO:0000256" key="1">
    <source>
        <dbReference type="ARBA" id="ARBA00022729"/>
    </source>
</evidence>
<feature type="domain" description="Peptidase S1" evidence="4">
    <location>
        <begin position="15"/>
        <end position="66"/>
    </location>
</feature>
<evidence type="ECO:0000313" key="5">
    <source>
        <dbReference type="Ensembl" id="ENSPCEP00000006811.1"/>
    </source>
</evidence>
<name>A0A8C8VGX9_9SAUR</name>
<dbReference type="InterPro" id="IPR001254">
    <property type="entry name" value="Trypsin_dom"/>
</dbReference>
<sequence>LPSRPSVSPVCGREIIGGREAKPHSRPYMAYLKIKRGNKNYSCGGFLVSENFVLTAAHCNGDADLHTELTSPARLVVQYKSGNSLD</sequence>
<dbReference type="PROSITE" id="PS00134">
    <property type="entry name" value="TRYPSIN_HIS"/>
    <property type="match status" value="1"/>
</dbReference>
<reference evidence="5" key="2">
    <citation type="submission" date="2025-09" db="UniProtKB">
        <authorList>
            <consortium name="Ensembl"/>
        </authorList>
    </citation>
    <scope>IDENTIFICATION</scope>
</reference>
<evidence type="ECO:0000313" key="6">
    <source>
        <dbReference type="Proteomes" id="UP000694393"/>
    </source>
</evidence>
<evidence type="ECO:0000256" key="2">
    <source>
        <dbReference type="ARBA" id="ARBA00023145"/>
    </source>
</evidence>
<dbReference type="Ensembl" id="ENSPCET00000007051.1">
    <property type="protein sequence ID" value="ENSPCEP00000006811.1"/>
    <property type="gene ID" value="ENSPCEG00000005485.1"/>
</dbReference>
<dbReference type="SUPFAM" id="SSF50494">
    <property type="entry name" value="Trypsin-like serine proteases"/>
    <property type="match status" value="1"/>
</dbReference>
<dbReference type="InterPro" id="IPR043504">
    <property type="entry name" value="Peptidase_S1_PA_chymotrypsin"/>
</dbReference>
<dbReference type="PANTHER" id="PTHR24271:SF81">
    <property type="entry name" value="GRANZYME B"/>
    <property type="match status" value="1"/>
</dbReference>
<evidence type="ECO:0000256" key="3">
    <source>
        <dbReference type="ARBA" id="ARBA00023157"/>
    </source>
</evidence>
<dbReference type="Pfam" id="PF00089">
    <property type="entry name" value="Trypsin"/>
    <property type="match status" value="1"/>
</dbReference>
<dbReference type="Proteomes" id="UP000694393">
    <property type="component" value="Unplaced"/>
</dbReference>
<keyword evidence="1" id="KW-0732">Signal</keyword>
<keyword evidence="2" id="KW-0865">Zymogen</keyword>
<dbReference type="InterPro" id="IPR009003">
    <property type="entry name" value="Peptidase_S1_PA"/>
</dbReference>
<keyword evidence="6" id="KW-1185">Reference proteome</keyword>
<dbReference type="GO" id="GO:0004252">
    <property type="term" value="F:serine-type endopeptidase activity"/>
    <property type="evidence" value="ECO:0007669"/>
    <property type="project" value="InterPro"/>
</dbReference>
<organism evidence="5 6">
    <name type="scientific">Pelusios castaneus</name>
    <name type="common">West African mud turtle</name>
    <dbReference type="NCBI Taxonomy" id="367368"/>
    <lineage>
        <taxon>Eukaryota</taxon>
        <taxon>Metazoa</taxon>
        <taxon>Chordata</taxon>
        <taxon>Craniata</taxon>
        <taxon>Vertebrata</taxon>
        <taxon>Euteleostomi</taxon>
        <taxon>Archelosauria</taxon>
        <taxon>Testudinata</taxon>
        <taxon>Testudines</taxon>
        <taxon>Pleurodira</taxon>
        <taxon>Pelomedusidae</taxon>
        <taxon>Pelusios</taxon>
    </lineage>
</organism>
<dbReference type="InterPro" id="IPR018114">
    <property type="entry name" value="TRYPSIN_HIS"/>
</dbReference>
<reference evidence="5" key="1">
    <citation type="submission" date="2025-08" db="UniProtKB">
        <authorList>
            <consortium name="Ensembl"/>
        </authorList>
    </citation>
    <scope>IDENTIFICATION</scope>
</reference>
<dbReference type="AlphaFoldDB" id="A0A8C8VGX9"/>
<proteinExistence type="predicted"/>
<dbReference type="PANTHER" id="PTHR24271">
    <property type="entry name" value="KALLIKREIN-RELATED"/>
    <property type="match status" value="1"/>
</dbReference>
<accession>A0A8C8VGX9</accession>
<keyword evidence="3" id="KW-1015">Disulfide bond</keyword>
<dbReference type="Gene3D" id="2.40.10.10">
    <property type="entry name" value="Trypsin-like serine proteases"/>
    <property type="match status" value="1"/>
</dbReference>